<comment type="similarity">
    <text evidence="1">Belongs to the zinc-containing alcohol dehydrogenase family. Quinone oxidoreductase subfamily.</text>
</comment>
<dbReference type="AlphaFoldDB" id="A0AAY5EU43"/>
<reference evidence="2" key="2">
    <citation type="submission" date="2025-08" db="UniProtKB">
        <authorList>
            <consortium name="Ensembl"/>
        </authorList>
    </citation>
    <scope>IDENTIFICATION</scope>
</reference>
<dbReference type="GeneTree" id="ENSGT00920000149172"/>
<dbReference type="PANTHER" id="PTHR43677">
    <property type="entry name" value="SHORT-CHAIN DEHYDROGENASE/REDUCTASE"/>
    <property type="match status" value="1"/>
</dbReference>
<reference evidence="2" key="3">
    <citation type="submission" date="2025-09" db="UniProtKB">
        <authorList>
            <consortium name="Ensembl"/>
        </authorList>
    </citation>
    <scope>IDENTIFICATION</scope>
</reference>
<organism evidence="2 3">
    <name type="scientific">Electrophorus electricus</name>
    <name type="common">Electric eel</name>
    <name type="synonym">Gymnotus electricus</name>
    <dbReference type="NCBI Taxonomy" id="8005"/>
    <lineage>
        <taxon>Eukaryota</taxon>
        <taxon>Metazoa</taxon>
        <taxon>Chordata</taxon>
        <taxon>Craniata</taxon>
        <taxon>Vertebrata</taxon>
        <taxon>Euteleostomi</taxon>
        <taxon>Actinopterygii</taxon>
        <taxon>Neopterygii</taxon>
        <taxon>Teleostei</taxon>
        <taxon>Ostariophysi</taxon>
        <taxon>Gymnotiformes</taxon>
        <taxon>Gymnotoidei</taxon>
        <taxon>Gymnotidae</taxon>
        <taxon>Electrophorus</taxon>
    </lineage>
</organism>
<dbReference type="Ensembl" id="ENSEEET00000017225.2">
    <property type="protein sequence ID" value="ENSEEEP00000060059.1"/>
    <property type="gene ID" value="ENSEEEG00000008442.2"/>
</dbReference>
<dbReference type="Gene3D" id="3.90.180.10">
    <property type="entry name" value="Medium-chain alcohol dehydrogenases, catalytic domain"/>
    <property type="match status" value="2"/>
</dbReference>
<evidence type="ECO:0000313" key="3">
    <source>
        <dbReference type="Proteomes" id="UP000314983"/>
    </source>
</evidence>
<dbReference type="Proteomes" id="UP000314983">
    <property type="component" value="Chromosome 7"/>
</dbReference>
<protein>
    <submittedName>
        <fullName evidence="2">Prostaglandin reductase 3</fullName>
    </submittedName>
</protein>
<dbReference type="Pfam" id="PF13602">
    <property type="entry name" value="ADH_zinc_N_2"/>
    <property type="match status" value="1"/>
</dbReference>
<dbReference type="PANTHER" id="PTHR43677:SF3">
    <property type="entry name" value="PROSTAGLANDIN REDUCTASE 3"/>
    <property type="match status" value="1"/>
</dbReference>
<dbReference type="GO" id="GO:0005739">
    <property type="term" value="C:mitochondrion"/>
    <property type="evidence" value="ECO:0007669"/>
    <property type="project" value="TreeGrafter"/>
</dbReference>
<dbReference type="Gene3D" id="3.40.50.720">
    <property type="entry name" value="NAD(P)-binding Rossmann-like Domain"/>
    <property type="match status" value="2"/>
</dbReference>
<proteinExistence type="inferred from homology"/>
<dbReference type="InterPro" id="IPR051397">
    <property type="entry name" value="Zn-ADH-like_protein"/>
</dbReference>
<dbReference type="GO" id="GO:0016491">
    <property type="term" value="F:oxidoreductase activity"/>
    <property type="evidence" value="ECO:0007669"/>
    <property type="project" value="TreeGrafter"/>
</dbReference>
<keyword evidence="3" id="KW-1185">Reference proteome</keyword>
<accession>A0AAY5EU43</accession>
<evidence type="ECO:0000256" key="1">
    <source>
        <dbReference type="ARBA" id="ARBA00010371"/>
    </source>
</evidence>
<evidence type="ECO:0000313" key="2">
    <source>
        <dbReference type="Ensembl" id="ENSEEEP00000060059.1"/>
    </source>
</evidence>
<name>A0AAY5EU43_ELEEL</name>
<dbReference type="InterPro" id="IPR036291">
    <property type="entry name" value="NAD(P)-bd_dom_sf"/>
</dbReference>
<gene>
    <name evidence="2" type="primary">PTGR3</name>
</gene>
<sequence>GSPFSNWACAEYVVAPTKKVFHVLVAKPELLALMVSGATAHIALRYLGELTCGETVLVSAAGGGTSQFAKMAGCHAGFLRTIGCDRPINYKTEDMATILHKEYPNGVDVIYKSVGGSMFDLAVNSLATIGDQLHLWLPECHWPAVCERGHSTSKTSLQSMLQLLALGKLVYEVDVGEQDSGGCFMGLESIYQAVDYMYAGRNLGKVVVELAPLTNSNL</sequence>
<reference evidence="2 3" key="1">
    <citation type="submission" date="2020-05" db="EMBL/GenBank/DDBJ databases">
        <title>Electrophorus electricus (electric eel) genome, fEleEle1, primary haplotype.</title>
        <authorList>
            <person name="Myers G."/>
            <person name="Meyer A."/>
            <person name="Fedrigo O."/>
            <person name="Formenti G."/>
            <person name="Rhie A."/>
            <person name="Tracey A."/>
            <person name="Sims Y."/>
            <person name="Jarvis E.D."/>
        </authorList>
    </citation>
    <scope>NUCLEOTIDE SEQUENCE [LARGE SCALE GENOMIC DNA]</scope>
</reference>
<dbReference type="SUPFAM" id="SSF51735">
    <property type="entry name" value="NAD(P)-binding Rossmann-fold domains"/>
    <property type="match status" value="1"/>
</dbReference>